<gene>
    <name evidence="1" type="ORF">ARMGADRAFT_776397</name>
</gene>
<keyword evidence="2" id="KW-1185">Reference proteome</keyword>
<dbReference type="STRING" id="47427.A0A2H3CSY3"/>
<organism evidence="1 2">
    <name type="scientific">Armillaria gallica</name>
    <name type="common">Bulbous honey fungus</name>
    <name type="synonym">Armillaria bulbosa</name>
    <dbReference type="NCBI Taxonomy" id="47427"/>
    <lineage>
        <taxon>Eukaryota</taxon>
        <taxon>Fungi</taxon>
        <taxon>Dikarya</taxon>
        <taxon>Basidiomycota</taxon>
        <taxon>Agaricomycotina</taxon>
        <taxon>Agaricomycetes</taxon>
        <taxon>Agaricomycetidae</taxon>
        <taxon>Agaricales</taxon>
        <taxon>Marasmiineae</taxon>
        <taxon>Physalacriaceae</taxon>
        <taxon>Armillaria</taxon>
    </lineage>
</organism>
<name>A0A2H3CSY3_ARMGA</name>
<dbReference type="OrthoDB" id="10262720at2759"/>
<sequence>MEWNGALKSSSQFSYIKSLAKMCGKEKVCDINVIVPPYYIQFERDTIEISSLHYALSPSSAIAANSAMTRTFPKQEYHGTSSVHATIRSSLVQY</sequence>
<evidence type="ECO:0000313" key="1">
    <source>
        <dbReference type="EMBL" id="PBK81548.1"/>
    </source>
</evidence>
<accession>A0A2H3CSY3</accession>
<proteinExistence type="predicted"/>
<reference evidence="2" key="1">
    <citation type="journal article" date="2017" name="Nat. Ecol. Evol.">
        <title>Genome expansion and lineage-specific genetic innovations in the forest pathogenic fungi Armillaria.</title>
        <authorList>
            <person name="Sipos G."/>
            <person name="Prasanna A.N."/>
            <person name="Walter M.C."/>
            <person name="O'Connor E."/>
            <person name="Balint B."/>
            <person name="Krizsan K."/>
            <person name="Kiss B."/>
            <person name="Hess J."/>
            <person name="Varga T."/>
            <person name="Slot J."/>
            <person name="Riley R."/>
            <person name="Boka B."/>
            <person name="Rigling D."/>
            <person name="Barry K."/>
            <person name="Lee J."/>
            <person name="Mihaltcheva S."/>
            <person name="LaButti K."/>
            <person name="Lipzen A."/>
            <person name="Waldron R."/>
            <person name="Moloney N.M."/>
            <person name="Sperisen C."/>
            <person name="Kredics L."/>
            <person name="Vagvoelgyi C."/>
            <person name="Patrignani A."/>
            <person name="Fitzpatrick D."/>
            <person name="Nagy I."/>
            <person name="Doyle S."/>
            <person name="Anderson J.B."/>
            <person name="Grigoriev I.V."/>
            <person name="Gueldener U."/>
            <person name="Muensterkoetter M."/>
            <person name="Nagy L.G."/>
        </authorList>
    </citation>
    <scope>NUCLEOTIDE SEQUENCE [LARGE SCALE GENOMIC DNA]</scope>
    <source>
        <strain evidence="2">Ar21-2</strain>
    </source>
</reference>
<dbReference type="AlphaFoldDB" id="A0A2H3CSY3"/>
<dbReference type="InParanoid" id="A0A2H3CSY3"/>
<protein>
    <submittedName>
        <fullName evidence="1">Uncharacterized protein</fullName>
    </submittedName>
</protein>
<dbReference type="EMBL" id="KZ293728">
    <property type="protein sequence ID" value="PBK81548.1"/>
    <property type="molecule type" value="Genomic_DNA"/>
</dbReference>
<dbReference type="Proteomes" id="UP000217790">
    <property type="component" value="Unassembled WGS sequence"/>
</dbReference>
<evidence type="ECO:0000313" key="2">
    <source>
        <dbReference type="Proteomes" id="UP000217790"/>
    </source>
</evidence>